<comment type="caution">
    <text evidence="2">The sequence shown here is derived from an EMBL/GenBank/DDBJ whole genome shotgun (WGS) entry which is preliminary data.</text>
</comment>
<reference evidence="3" key="1">
    <citation type="journal article" date="2015" name="Genome">
        <title>Whole Genome Sequence of the Non-Microcystin-Producing Microcystis aeruginosa Strain NIES-44.</title>
        <authorList>
            <person name="Okano K."/>
            <person name="Miyata N."/>
            <person name="Ozaki Y."/>
        </authorList>
    </citation>
    <scope>NUCLEOTIDE SEQUENCE [LARGE SCALE GENOMIC DNA]</scope>
    <source>
        <strain evidence="3">NIES-44</strain>
    </source>
</reference>
<name>A0A0A1VQT7_MICAE</name>
<gene>
    <name evidence="2" type="ORF">N44_00237</name>
</gene>
<evidence type="ECO:0000313" key="3">
    <source>
        <dbReference type="Proteomes" id="UP000030321"/>
    </source>
</evidence>
<proteinExistence type="predicted"/>
<dbReference type="RefSeq" id="WP_080603301.1">
    <property type="nucleotide sequence ID" value="NZ_BBPA01000015.1"/>
</dbReference>
<dbReference type="AlphaFoldDB" id="A0A0A1VQT7"/>
<accession>A0A0A1VQT7</accession>
<evidence type="ECO:0000313" key="2">
    <source>
        <dbReference type="EMBL" id="GAL91949.1"/>
    </source>
</evidence>
<evidence type="ECO:0000256" key="1">
    <source>
        <dbReference type="SAM" id="MobiDB-lite"/>
    </source>
</evidence>
<dbReference type="EMBL" id="BBPA01000015">
    <property type="protein sequence ID" value="GAL91949.1"/>
    <property type="molecule type" value="Genomic_DNA"/>
</dbReference>
<protein>
    <submittedName>
        <fullName evidence="2">Uncharacterized protein</fullName>
    </submittedName>
</protein>
<dbReference type="Proteomes" id="UP000030321">
    <property type="component" value="Unassembled WGS sequence"/>
</dbReference>
<feature type="region of interest" description="Disordered" evidence="1">
    <location>
        <begin position="1"/>
        <end position="24"/>
    </location>
</feature>
<sequence>MLKSATLPPEVKMGNSTTFSDTPLHKDHHTWEHLKQAIAASSGFRRWQQEQLESGKNRDDADARICSYLRETLETLAY</sequence>
<organism evidence="2 3">
    <name type="scientific">Microcystis aeruginosa NIES-44</name>
    <dbReference type="NCBI Taxonomy" id="449439"/>
    <lineage>
        <taxon>Bacteria</taxon>
        <taxon>Bacillati</taxon>
        <taxon>Cyanobacteriota</taxon>
        <taxon>Cyanophyceae</taxon>
        <taxon>Oscillatoriophycideae</taxon>
        <taxon>Chroococcales</taxon>
        <taxon>Microcystaceae</taxon>
        <taxon>Microcystis</taxon>
    </lineage>
</organism>